<reference evidence="1" key="1">
    <citation type="submission" date="2018-06" db="EMBL/GenBank/DDBJ databases">
        <authorList>
            <person name="Zhirakovskaya E."/>
        </authorList>
    </citation>
    <scope>NUCLEOTIDE SEQUENCE</scope>
</reference>
<protein>
    <recommendedName>
        <fullName evidence="2">Transglutaminase</fullName>
    </recommendedName>
</protein>
<dbReference type="InterPro" id="IPR010319">
    <property type="entry name" value="Transglutaminase-like_Cys_pept"/>
</dbReference>
<evidence type="ECO:0008006" key="2">
    <source>
        <dbReference type="Google" id="ProtNLM"/>
    </source>
</evidence>
<dbReference type="AlphaFoldDB" id="A0A3B0U4L4"/>
<organism evidence="1">
    <name type="scientific">hydrothermal vent metagenome</name>
    <dbReference type="NCBI Taxonomy" id="652676"/>
    <lineage>
        <taxon>unclassified sequences</taxon>
        <taxon>metagenomes</taxon>
        <taxon>ecological metagenomes</taxon>
    </lineage>
</organism>
<accession>A0A3B0U4L4</accession>
<evidence type="ECO:0000313" key="1">
    <source>
        <dbReference type="EMBL" id="VAW21442.1"/>
    </source>
</evidence>
<gene>
    <name evidence="1" type="ORF">MNBD_ALPHA11-420</name>
</gene>
<dbReference type="PANTHER" id="PTHR39327:SF1">
    <property type="entry name" value="BLR5470 PROTEIN"/>
    <property type="match status" value="1"/>
</dbReference>
<sequence>MTIIKRLKICLGFVLLAMAAFIAPAQANANVNVDFSNPAFAPVTGLTSIPIGHAVFCQTRPEECGPNRSVVNAVALTEQRWRELVNVNAQFNSSIISVSDMDLYQVEEFWTYANGYGDCEEYALAKRRELINRGWNPSALLIAVLRQTSGEGHAVLMVRTDRGDMVLDNLAGLIKTWDQTPYQYIKRQSQTNAGQWVDIADNRPMTTLNVLLAQRR</sequence>
<proteinExistence type="predicted"/>
<dbReference type="Pfam" id="PF06035">
    <property type="entry name" value="Peptidase_C93"/>
    <property type="match status" value="1"/>
</dbReference>
<name>A0A3B0U4L4_9ZZZZ</name>
<dbReference type="Gene3D" id="3.10.620.30">
    <property type="match status" value="1"/>
</dbReference>
<dbReference type="EMBL" id="UOEQ01000350">
    <property type="protein sequence ID" value="VAW21442.1"/>
    <property type="molecule type" value="Genomic_DNA"/>
</dbReference>
<dbReference type="PANTHER" id="PTHR39327">
    <property type="match status" value="1"/>
</dbReference>